<organism evidence="7 8">
    <name type="scientific">Vreelandella alkaliphila</name>
    <dbReference type="NCBI Taxonomy" id="272774"/>
    <lineage>
        <taxon>Bacteria</taxon>
        <taxon>Pseudomonadati</taxon>
        <taxon>Pseudomonadota</taxon>
        <taxon>Gammaproteobacteria</taxon>
        <taxon>Oceanospirillales</taxon>
        <taxon>Halomonadaceae</taxon>
        <taxon>Vreelandella</taxon>
    </lineage>
</organism>
<comment type="caution">
    <text evidence="7">The sequence shown here is derived from an EMBL/GenBank/DDBJ whole genome shotgun (WGS) entry which is preliminary data.</text>
</comment>
<dbReference type="Pfam" id="PF02646">
    <property type="entry name" value="RmuC"/>
    <property type="match status" value="1"/>
</dbReference>
<dbReference type="PANTHER" id="PTHR30563:SF0">
    <property type="entry name" value="DNA RECOMBINATION PROTEIN RMUC"/>
    <property type="match status" value="1"/>
</dbReference>
<reference evidence="7" key="1">
    <citation type="submission" date="2023-11" db="EMBL/GenBank/DDBJ databases">
        <title>MicrobeMod: A computational toolkit for identifying prokaryotic methylation and restriction-modification with nanopore sequencing.</title>
        <authorList>
            <person name="Crits-Christoph A."/>
            <person name="Kang S.C."/>
            <person name="Lee H."/>
            <person name="Ostrov N."/>
        </authorList>
    </citation>
    <scope>NUCLEOTIDE SEQUENCE</scope>
    <source>
        <strain evidence="7">ATCC BAA-953</strain>
    </source>
</reference>
<evidence type="ECO:0000256" key="6">
    <source>
        <dbReference type="SAM" id="MobiDB-lite"/>
    </source>
</evidence>
<gene>
    <name evidence="7" type="primary">rmuC</name>
    <name evidence="7" type="ORF">SIL78_01435</name>
</gene>
<evidence type="ECO:0000256" key="5">
    <source>
        <dbReference type="SAM" id="Coils"/>
    </source>
</evidence>
<evidence type="ECO:0000256" key="1">
    <source>
        <dbReference type="ARBA" id="ARBA00003416"/>
    </source>
</evidence>
<feature type="region of interest" description="Disordered" evidence="6">
    <location>
        <begin position="158"/>
        <end position="177"/>
    </location>
</feature>
<dbReference type="GO" id="GO:0006310">
    <property type="term" value="P:DNA recombination"/>
    <property type="evidence" value="ECO:0007669"/>
    <property type="project" value="UniProtKB-KW"/>
</dbReference>
<dbReference type="PANTHER" id="PTHR30563">
    <property type="entry name" value="DNA RECOMBINATION PROTEIN RMUC"/>
    <property type="match status" value="1"/>
</dbReference>
<keyword evidence="4" id="KW-0233">DNA recombination</keyword>
<evidence type="ECO:0000313" key="8">
    <source>
        <dbReference type="Proteomes" id="UP001276761"/>
    </source>
</evidence>
<evidence type="ECO:0000256" key="2">
    <source>
        <dbReference type="ARBA" id="ARBA00009840"/>
    </source>
</evidence>
<protein>
    <submittedName>
        <fullName evidence="7">DNA recombination protein RmuC</fullName>
    </submittedName>
</protein>
<comment type="similarity">
    <text evidence="2">Belongs to the RmuC family.</text>
</comment>
<keyword evidence="3 5" id="KW-0175">Coiled coil</keyword>
<dbReference type="GeneID" id="303164122"/>
<feature type="coiled-coil region" evidence="5">
    <location>
        <begin position="385"/>
        <end position="419"/>
    </location>
</feature>
<dbReference type="EMBL" id="JAWXXT010000001">
    <property type="protein sequence ID" value="MDX5976217.1"/>
    <property type="molecule type" value="Genomic_DNA"/>
</dbReference>
<evidence type="ECO:0000256" key="3">
    <source>
        <dbReference type="ARBA" id="ARBA00023054"/>
    </source>
</evidence>
<name>A0AAJ2RR86_9GAMM</name>
<evidence type="ECO:0000313" key="7">
    <source>
        <dbReference type="EMBL" id="MDX5976217.1"/>
    </source>
</evidence>
<dbReference type="Gene3D" id="1.10.287.2610">
    <property type="match status" value="1"/>
</dbReference>
<feature type="compositionally biased region" description="Basic and acidic residues" evidence="6">
    <location>
        <begin position="160"/>
        <end position="177"/>
    </location>
</feature>
<accession>A0AAJ2RR86</accession>
<dbReference type="AlphaFoldDB" id="A0AAJ2RR86"/>
<evidence type="ECO:0000256" key="4">
    <source>
        <dbReference type="ARBA" id="ARBA00023172"/>
    </source>
</evidence>
<dbReference type="Proteomes" id="UP001276761">
    <property type="component" value="Unassembled WGS sequence"/>
</dbReference>
<comment type="function">
    <text evidence="1">Involved in DNA recombination.</text>
</comment>
<dbReference type="RefSeq" id="WP_232482893.1">
    <property type="nucleotide sequence ID" value="NZ_JABASV010000007.1"/>
</dbReference>
<dbReference type="InterPro" id="IPR003798">
    <property type="entry name" value="DNA_recombination_RmuC"/>
</dbReference>
<proteinExistence type="inferred from homology"/>
<sequence length="696" mass="79221">MEQPVSLALIGSALFILGALLTFAFQQWRISSLRKDKNAVQLSLQSKEAELQAREFDVKQLNQSHTAVTDDLQAAQEHLSTLQKALDSERDNLQSVRLEHATDKEALAGVRRELSDYRDTAQQQRDDLKAQLDEAQQEVKARQTQQDELNKQLTELKSGLSDRESRLESRETSLQEAQHRINTLDQELTSLRESSQEKLGALNKDLAQVREALGSAQADLKSRTLALEETQTKLASTENTLNQQRQDYQKKLDDAYQIIAELREANGSIQSDLHAVNTNLKEAREQRDIAQKSLKELQTTYHALKNEHGELQTRMEEKEHQFNRQLQWMEDSKKQLKVEFENLANELLDQKGKAFSSLSERNLTELLKPFQTEIKGFRDKVESLHTQETEQRASLRTELKNLQDLNKDITDQAAQLTQALKGQKKVQGNWGELMLENVLDSAGLRPGDDYQRERSFDTEEGKRRPDAVIYLPQGRHLVIDAKTSLNAYLEYVNADDDLSRQNALAEHTKAVSSRITELADKHYYDLPGLNSPEVVVMFIPIESAYVEAVRYDSTLYQRAIENNVLVATPITLLTSLNIVSQLWRFENQSKHSAELASRAERFYNKLSSFVESMQDVGKKLDGARGSYDKALGQLVNGRGNLIKQAHEFKELGVSVKKELPADILERAKLEIGSSSDNTHYLRNEHRTEESAENTID</sequence>